<dbReference type="InterPro" id="IPR025479">
    <property type="entry name" value="DUF4329"/>
</dbReference>
<dbReference type="InterPro" id="IPR022385">
    <property type="entry name" value="Rhs_assc_core"/>
</dbReference>
<dbReference type="PRINTS" id="PR00394">
    <property type="entry name" value="RHSPROTEIN"/>
</dbReference>
<dbReference type="NCBIfam" id="TIGR03696">
    <property type="entry name" value="Rhs_assc_core"/>
    <property type="match status" value="1"/>
</dbReference>
<dbReference type="PANTHER" id="PTHR32305:SF15">
    <property type="entry name" value="PROTEIN RHSA-RELATED"/>
    <property type="match status" value="1"/>
</dbReference>
<feature type="compositionally biased region" description="Basic and acidic residues" evidence="1">
    <location>
        <begin position="178"/>
        <end position="192"/>
    </location>
</feature>
<evidence type="ECO:0000256" key="1">
    <source>
        <dbReference type="SAM" id="MobiDB-lite"/>
    </source>
</evidence>
<protein>
    <submittedName>
        <fullName evidence="3">DUF4329 domain-containing protein</fullName>
    </submittedName>
</protein>
<evidence type="ECO:0000259" key="2">
    <source>
        <dbReference type="Pfam" id="PF14220"/>
    </source>
</evidence>
<dbReference type="AlphaFoldDB" id="A0A730WI06"/>
<dbReference type="PANTHER" id="PTHR32305">
    <property type="match status" value="1"/>
</dbReference>
<feature type="compositionally biased region" description="Polar residues" evidence="1">
    <location>
        <begin position="216"/>
        <end position="225"/>
    </location>
</feature>
<dbReference type="EMBL" id="DAARWD010000050">
    <property type="protein sequence ID" value="HAE4191519.1"/>
    <property type="molecule type" value="Genomic_DNA"/>
</dbReference>
<accession>A0A730WI06</accession>
<organism evidence="3">
    <name type="scientific">Salmonella enterica subsp. houtenae serovar 1,40:z4,z32:-</name>
    <dbReference type="NCBI Taxonomy" id="1967604"/>
    <lineage>
        <taxon>Bacteria</taxon>
        <taxon>Pseudomonadati</taxon>
        <taxon>Pseudomonadota</taxon>
        <taxon>Gammaproteobacteria</taxon>
        <taxon>Enterobacterales</taxon>
        <taxon>Enterobacteriaceae</taxon>
        <taxon>Salmonella</taxon>
    </lineage>
</organism>
<reference evidence="3" key="2">
    <citation type="submission" date="2018-07" db="EMBL/GenBank/DDBJ databases">
        <authorList>
            <consortium name="NCBI Pathogen Detection Project"/>
        </authorList>
    </citation>
    <scope>NUCLEOTIDE SEQUENCE</scope>
    <source>
        <strain evidence="3">23-88</strain>
    </source>
</reference>
<dbReference type="InterPro" id="IPR050708">
    <property type="entry name" value="T6SS_VgrG/RHS"/>
</dbReference>
<gene>
    <name evidence="3" type="ORF">GND90_004597</name>
</gene>
<name>A0A730WI06_SALHO</name>
<comment type="caution">
    <text evidence="3">The sequence shown here is derived from an EMBL/GenBank/DDBJ whole genome shotgun (WGS) entry which is preliminary data.</text>
</comment>
<feature type="domain" description="DUF4329" evidence="2">
    <location>
        <begin position="104"/>
        <end position="215"/>
    </location>
</feature>
<dbReference type="Pfam" id="PF14220">
    <property type="entry name" value="DUF4329"/>
    <property type="match status" value="1"/>
</dbReference>
<proteinExistence type="predicted"/>
<feature type="region of interest" description="Disordered" evidence="1">
    <location>
        <begin position="176"/>
        <end position="225"/>
    </location>
</feature>
<sequence>MLGEENPEHLEQLIRLPGQQYDEESGLHYNRHRYYSPGLGRYITQDPIGLAGGWNLYQYPLNPIEKVDPLGLSAWEDAKSGACYEGVCRLFSAFVGPDKFDSTDDAAFEALRKINGHSICQGVEYAGLVCKNKNNEYFYTPPQKGNEDISYPFDSPCPSGTEIVAMYHTHGSDSNGVYKDEEFSPTDKDLSKRKGIPNYLGTPKGSFQKVEPNGDQPINKSSLPSQCRIHTNGEIY</sequence>
<dbReference type="Gene3D" id="2.180.10.10">
    <property type="entry name" value="RHS repeat-associated core"/>
    <property type="match status" value="1"/>
</dbReference>
<evidence type="ECO:0000313" key="3">
    <source>
        <dbReference type="EMBL" id="HAE4191519.1"/>
    </source>
</evidence>
<reference evidence="3" key="1">
    <citation type="journal article" date="2018" name="Genome Biol.">
        <title>SKESA: strategic k-mer extension for scrupulous assemblies.</title>
        <authorList>
            <person name="Souvorov A."/>
            <person name="Agarwala R."/>
            <person name="Lipman D.J."/>
        </authorList>
    </citation>
    <scope>NUCLEOTIDE SEQUENCE</scope>
    <source>
        <strain evidence="3">23-88</strain>
    </source>
</reference>